<protein>
    <submittedName>
        <fullName evidence="2">Uncharacterized protein</fullName>
    </submittedName>
</protein>
<evidence type="ECO:0000313" key="4">
    <source>
        <dbReference type="Proteomes" id="UP000654075"/>
    </source>
</evidence>
<comment type="caution">
    <text evidence="2">The sequence shown here is derived from an EMBL/GenBank/DDBJ whole genome shotgun (WGS) entry which is preliminary data.</text>
</comment>
<organism evidence="2 4">
    <name type="scientific">Polarella glacialis</name>
    <name type="common">Dinoflagellate</name>
    <dbReference type="NCBI Taxonomy" id="89957"/>
    <lineage>
        <taxon>Eukaryota</taxon>
        <taxon>Sar</taxon>
        <taxon>Alveolata</taxon>
        <taxon>Dinophyceae</taxon>
        <taxon>Suessiales</taxon>
        <taxon>Suessiaceae</taxon>
        <taxon>Polarella</taxon>
    </lineage>
</organism>
<proteinExistence type="predicted"/>
<dbReference type="Proteomes" id="UP000654075">
    <property type="component" value="Unassembled WGS sequence"/>
</dbReference>
<dbReference type="AlphaFoldDB" id="A0A813E1M3"/>
<reference evidence="2" key="1">
    <citation type="submission" date="2021-02" db="EMBL/GenBank/DDBJ databases">
        <authorList>
            <person name="Dougan E. K."/>
            <person name="Rhodes N."/>
            <person name="Thang M."/>
            <person name="Chan C."/>
        </authorList>
    </citation>
    <scope>NUCLEOTIDE SEQUENCE</scope>
</reference>
<name>A0A813E1M3_POLGL</name>
<sequence length="124" mass="13365">ALTPPSVSRASEASRSQPSSSSAAAVPQQPLVAQQPQAPLRLQLGIGSPGRGTLAPSMEQFGEMQMSAREAAEVMQTAFPAAYEWVLKRWLGPSAITEGAVYRRRLQQDLRQAELVLPPVSARR</sequence>
<feature type="region of interest" description="Disordered" evidence="1">
    <location>
        <begin position="1"/>
        <end position="32"/>
    </location>
</feature>
<evidence type="ECO:0000256" key="1">
    <source>
        <dbReference type="SAM" id="MobiDB-lite"/>
    </source>
</evidence>
<gene>
    <name evidence="2" type="ORF">PGLA1383_LOCUS12861</name>
    <name evidence="3" type="ORF">PGLA1383_LOCUS23916</name>
</gene>
<dbReference type="EMBL" id="CAJNNV010018394">
    <property type="protein sequence ID" value="CAE8605818.1"/>
    <property type="molecule type" value="Genomic_DNA"/>
</dbReference>
<dbReference type="EMBL" id="CAJNNV010006939">
    <property type="protein sequence ID" value="CAE8594303.1"/>
    <property type="molecule type" value="Genomic_DNA"/>
</dbReference>
<keyword evidence="4" id="KW-1185">Reference proteome</keyword>
<evidence type="ECO:0000313" key="2">
    <source>
        <dbReference type="EMBL" id="CAE8594303.1"/>
    </source>
</evidence>
<feature type="non-terminal residue" evidence="2">
    <location>
        <position position="124"/>
    </location>
</feature>
<accession>A0A813E1M3</accession>
<evidence type="ECO:0000313" key="3">
    <source>
        <dbReference type="EMBL" id="CAE8605818.1"/>
    </source>
</evidence>
<feature type="compositionally biased region" description="Low complexity" evidence="1">
    <location>
        <begin position="8"/>
        <end position="32"/>
    </location>
</feature>